<dbReference type="InterPro" id="IPR012933">
    <property type="entry name" value="HicA_mRNA_interferase"/>
</dbReference>
<dbReference type="Proteomes" id="UP000229156">
    <property type="component" value="Unassembled WGS sequence"/>
</dbReference>
<evidence type="ECO:0000256" key="3">
    <source>
        <dbReference type="ARBA" id="ARBA00022722"/>
    </source>
</evidence>
<dbReference type="GO" id="GO:0003729">
    <property type="term" value="F:mRNA binding"/>
    <property type="evidence" value="ECO:0007669"/>
    <property type="project" value="InterPro"/>
</dbReference>
<sequence>MPKLPLISGKRAIKIFTKLGYRVIRKRGSHFRLCHPFKEPLTIPDHKVLGKGLLRKLLRDSEVSSEDFMKLLKK</sequence>
<dbReference type="GO" id="GO:0004519">
    <property type="term" value="F:endonuclease activity"/>
    <property type="evidence" value="ECO:0007669"/>
    <property type="project" value="UniProtKB-KW"/>
</dbReference>
<protein>
    <recommendedName>
        <fullName evidence="10">Addiction module toxin, HicA family</fullName>
    </recommendedName>
</protein>
<reference evidence="9" key="1">
    <citation type="submission" date="2017-09" db="EMBL/GenBank/DDBJ databases">
        <title>Depth-based differentiation of microbial function through sediment-hosted aquifers and enrichment of novel symbionts in the deep terrestrial subsurface.</title>
        <authorList>
            <person name="Probst A.J."/>
            <person name="Ladd B."/>
            <person name="Jarett J.K."/>
            <person name="Geller-Mcgrath D.E."/>
            <person name="Sieber C.M.K."/>
            <person name="Emerson J.B."/>
            <person name="Anantharaman K."/>
            <person name="Thomas B.C."/>
            <person name="Malmstrom R."/>
            <person name="Stieglmeier M."/>
            <person name="Klingl A."/>
            <person name="Woyke T."/>
            <person name="Ryan C.M."/>
            <person name="Banfield J.F."/>
        </authorList>
    </citation>
    <scope>NUCLEOTIDE SEQUENCE [LARGE SCALE GENOMIC DNA]</scope>
</reference>
<evidence type="ECO:0008006" key="10">
    <source>
        <dbReference type="Google" id="ProtNLM"/>
    </source>
</evidence>
<keyword evidence="7" id="KW-0346">Stress response</keyword>
<evidence type="ECO:0000256" key="1">
    <source>
        <dbReference type="ARBA" id="ARBA00006620"/>
    </source>
</evidence>
<keyword evidence="6" id="KW-0694">RNA-binding</keyword>
<dbReference type="EMBL" id="PFUT01000014">
    <property type="protein sequence ID" value="PJB09315.1"/>
    <property type="molecule type" value="Genomic_DNA"/>
</dbReference>
<evidence type="ECO:0000256" key="4">
    <source>
        <dbReference type="ARBA" id="ARBA00022759"/>
    </source>
</evidence>
<keyword evidence="2" id="KW-1277">Toxin-antitoxin system</keyword>
<keyword evidence="4" id="KW-0255">Endonuclease</keyword>
<comment type="caution">
    <text evidence="8">The sequence shown here is derived from an EMBL/GenBank/DDBJ whole genome shotgun (WGS) entry which is preliminary data.</text>
</comment>
<evidence type="ECO:0000313" key="8">
    <source>
        <dbReference type="EMBL" id="PJB09315.1"/>
    </source>
</evidence>
<dbReference type="InterPro" id="IPR038570">
    <property type="entry name" value="HicA_sf"/>
</dbReference>
<evidence type="ECO:0000256" key="5">
    <source>
        <dbReference type="ARBA" id="ARBA00022801"/>
    </source>
</evidence>
<evidence type="ECO:0000313" key="9">
    <source>
        <dbReference type="Proteomes" id="UP000229156"/>
    </source>
</evidence>
<dbReference type="GO" id="GO:0016787">
    <property type="term" value="F:hydrolase activity"/>
    <property type="evidence" value="ECO:0007669"/>
    <property type="project" value="UniProtKB-KW"/>
</dbReference>
<evidence type="ECO:0000256" key="2">
    <source>
        <dbReference type="ARBA" id="ARBA00022649"/>
    </source>
</evidence>
<dbReference type="SUPFAM" id="SSF54786">
    <property type="entry name" value="YcfA/nrd intein domain"/>
    <property type="match status" value="1"/>
</dbReference>
<gene>
    <name evidence="8" type="ORF">CO121_00645</name>
</gene>
<dbReference type="Gene3D" id="3.30.920.30">
    <property type="entry name" value="Hypothetical protein"/>
    <property type="match status" value="1"/>
</dbReference>
<comment type="similarity">
    <text evidence="1">Belongs to the HicA mRNA interferase family.</text>
</comment>
<dbReference type="Pfam" id="PF07927">
    <property type="entry name" value="HicA_toxin"/>
    <property type="match status" value="1"/>
</dbReference>
<keyword evidence="5" id="KW-0378">Hydrolase</keyword>
<name>A0A2M7ZVE2_9BACT</name>
<proteinExistence type="inferred from homology"/>
<evidence type="ECO:0000256" key="7">
    <source>
        <dbReference type="ARBA" id="ARBA00023016"/>
    </source>
</evidence>
<accession>A0A2M7ZVE2</accession>
<keyword evidence="3" id="KW-0540">Nuclease</keyword>
<evidence type="ECO:0000256" key="6">
    <source>
        <dbReference type="ARBA" id="ARBA00022884"/>
    </source>
</evidence>
<organism evidence="8 9">
    <name type="scientific">bacterium (Candidatus Gribaldobacteria) CG_4_9_14_3_um_filter_36_15</name>
    <dbReference type="NCBI Taxonomy" id="2014269"/>
    <lineage>
        <taxon>Bacteria</taxon>
        <taxon>Candidatus Gribaldobacteria</taxon>
    </lineage>
</organism>
<dbReference type="AlphaFoldDB" id="A0A2M7ZVE2"/>